<name>A0A132NYU4_GIAIN</name>
<keyword evidence="1" id="KW-1133">Transmembrane helix</keyword>
<sequence>MVPSSQITRDIESFTKLCACEKSLTAFSASLQTTASTILARCNSMREANGLVTTTLGNIADQKRSMTEIAQIADEYLLPLESESSLFVDPLDSAGFHTAAFELVRHIIKLNIKQPLSKSVAQYLNSVVKGEYLPASDIFTDVADLHMVKLHQLMARIIDRYCDVEGFMLKHFAEYLQKVKGLIPKLTLTDTILFVESPPLPWSCKIKTRSFHNYSMVSFTSWQGSFIADILSSVTIALANLDLEKLSKQARESVLPWLNTIRGYIEQVLIACYSTVIVLLYIKPVILKNILSLMNKCHGAMLPCIFKMQSLSNNSMLSSSICKSVRPLISSLCVDAGSLQIRAQGNSLNNYAAKLSTLCGAPLSSERHYINSIILGYKEVHDQLMRDSHTCNHCPNVKAESESGDSSEDFIAALAVAEFSSLDHMHLTCSLDDYVARYPPTNLDLLGGKRPVSALKRTFSTNISTQTIVNMETKELVAKCQSLYFLSKPFVLYIYDAIEFCSAYVKGDSLWNKLLAVSPDFFNLTMEEHKSSTHTVFQEFATHLHSELTDALTCTPIGEKLCILQACLTCSCDGIAEIAAESIITYITNITKRRESIRTITSSSVSTFAFITALLAYLHKILTALLSYASTRMLNVVSRIIKTLEHEYIALAHKVHRSCTEATHLSRLTMLTHAKRL</sequence>
<dbReference type="OrthoDB" id="10255907at2759"/>
<dbReference type="Proteomes" id="UP000070089">
    <property type="component" value="Unassembled WGS sequence"/>
</dbReference>
<comment type="caution">
    <text evidence="2">The sequence shown here is derived from an EMBL/GenBank/DDBJ whole genome shotgun (WGS) entry which is preliminary data.</text>
</comment>
<organism evidence="2 3">
    <name type="scientific">Giardia duodenalis assemblage B</name>
    <dbReference type="NCBI Taxonomy" id="1394984"/>
    <lineage>
        <taxon>Eukaryota</taxon>
        <taxon>Metamonada</taxon>
        <taxon>Diplomonadida</taxon>
        <taxon>Hexamitidae</taxon>
        <taxon>Giardiinae</taxon>
        <taxon>Giardia</taxon>
    </lineage>
</organism>
<reference evidence="2 3" key="1">
    <citation type="journal article" date="2015" name="Mol. Biochem. Parasitol.">
        <title>Identification of polymorphic genes for use in assemblage B genotyping assays through comparative genomics of multiple assemblage B Giardia duodenalis isolates.</title>
        <authorList>
            <person name="Wielinga C."/>
            <person name="Thompson R.C."/>
            <person name="Monis P."/>
            <person name="Ryan U."/>
        </authorList>
    </citation>
    <scope>NUCLEOTIDE SEQUENCE [LARGE SCALE GENOMIC DNA]</scope>
    <source>
        <strain evidence="2 3">BAH15c1</strain>
    </source>
</reference>
<dbReference type="VEuPathDB" id="GiardiaDB:QR46_0685"/>
<keyword evidence="1" id="KW-0812">Transmembrane</keyword>
<evidence type="ECO:0000313" key="3">
    <source>
        <dbReference type="Proteomes" id="UP000070089"/>
    </source>
</evidence>
<accession>A0A132NYU4</accession>
<gene>
    <name evidence="2" type="ORF">QR46_0685</name>
</gene>
<evidence type="ECO:0000256" key="1">
    <source>
        <dbReference type="SAM" id="Phobius"/>
    </source>
</evidence>
<evidence type="ECO:0000313" key="2">
    <source>
        <dbReference type="EMBL" id="KWX15249.1"/>
    </source>
</evidence>
<keyword evidence="1" id="KW-0472">Membrane</keyword>
<dbReference type="EMBL" id="JXTI01000011">
    <property type="protein sequence ID" value="KWX15249.1"/>
    <property type="molecule type" value="Genomic_DNA"/>
</dbReference>
<dbReference type="AlphaFoldDB" id="A0A132NYU4"/>
<feature type="transmembrane region" description="Helical" evidence="1">
    <location>
        <begin position="608"/>
        <end position="629"/>
    </location>
</feature>
<protein>
    <submittedName>
        <fullName evidence="2">Uncharacterized protein</fullName>
    </submittedName>
</protein>
<proteinExistence type="predicted"/>